<dbReference type="AlphaFoldDB" id="A0A410Q9Z5"/>
<evidence type="ECO:0000313" key="4">
    <source>
        <dbReference type="Proteomes" id="UP000287969"/>
    </source>
</evidence>
<keyword evidence="1" id="KW-0175">Coiled coil</keyword>
<feature type="domain" description="6-hydroxymethylpterin diphosphokinase MptE-like" evidence="2">
    <location>
        <begin position="204"/>
        <end position="377"/>
    </location>
</feature>
<dbReference type="PANTHER" id="PTHR41786:SF1">
    <property type="entry name" value="6-HYDROXYMETHYLPTERIN DIPHOSPHOKINASE MPTE-LIKE DOMAIN-CONTAINING PROTEIN"/>
    <property type="match status" value="1"/>
</dbReference>
<evidence type="ECO:0000259" key="2">
    <source>
        <dbReference type="Pfam" id="PF01973"/>
    </source>
</evidence>
<name>A0A410Q9Z5_9FIRM</name>
<dbReference type="EMBL" id="CP035282">
    <property type="protein sequence ID" value="QAT60694.1"/>
    <property type="molecule type" value="Genomic_DNA"/>
</dbReference>
<dbReference type="RefSeq" id="WP_128751956.1">
    <property type="nucleotide sequence ID" value="NZ_CP035282.1"/>
</dbReference>
<evidence type="ECO:0000256" key="1">
    <source>
        <dbReference type="SAM" id="Coils"/>
    </source>
</evidence>
<sequence length="612" mass="70348">MDINVINNNLKILKLMGYNNIKLSSSFNIEETKDGFHTYKYIDENEKSVYMHSKYNIKREVDSVLENIDFNRDALYLVYGLGLGYHIKELKKRISSKSYIFVIEKDMNVISTYIKNEDFKEISGNNILFLFGSEDDILTLFNSKIFAFNTMPLLGNLTYVILPSYNRIYGKWINSMNSKIMDIVKHSFFMLGNDMKDTIIGIENNFENIKELIESPSIEKIKDKYKKVPAIIVSAGPSLDKNVDKLKEAQGKCLIIATDAVLTTLKKRGIVPDGVVSIERGEATYEKFYKDKNIDKRIVFIGPPVVKKELFHELRDNKKLICLKKDEKINEWINNDILNENRLLSMGTSCAHVAFSFVKYVGADPVVFIGQDLAYTSEGVTHSQDVEVRTKKNLKEEKDIVFVKGMNGEELPTNRVFKNFLTWYELQIANDNSGREYINATEGGALIEGAESMKLDDVINKYCKKKIIPLYDIVPEGRFDEKKYKEALERIEELYQYFDDIRKEAEEQIIRLNEIKERDNIKKILKELNKAAKLEQLCISNGVSRTMFQPVIMMSASRIKMLGNELTRDNVKANLIIQKNMAIGILGGCHALQNSVSKIIDRLKSDIQCKKE</sequence>
<gene>
    <name evidence="3" type="ORF">EQM13_03430</name>
</gene>
<dbReference type="InterPro" id="IPR002826">
    <property type="entry name" value="MptE-like"/>
</dbReference>
<accession>A0A410Q9Z5</accession>
<dbReference type="Pfam" id="PF01973">
    <property type="entry name" value="MptE-like"/>
    <property type="match status" value="1"/>
</dbReference>
<dbReference type="PANTHER" id="PTHR41786">
    <property type="entry name" value="MOTILITY ACCESSORY FACTOR MAF"/>
    <property type="match status" value="1"/>
</dbReference>
<evidence type="ECO:0000313" key="3">
    <source>
        <dbReference type="EMBL" id="QAT60694.1"/>
    </source>
</evidence>
<proteinExistence type="predicted"/>
<reference evidence="4" key="1">
    <citation type="submission" date="2019-01" db="EMBL/GenBank/DDBJ databases">
        <title>Draft genomes of a novel of Sporanaerobacter strains.</title>
        <authorList>
            <person name="Ma S."/>
        </authorList>
    </citation>
    <scope>NUCLEOTIDE SEQUENCE [LARGE SCALE GENOMIC DNA]</scope>
    <source>
        <strain evidence="4">NJN-17</strain>
    </source>
</reference>
<dbReference type="Proteomes" id="UP000287969">
    <property type="component" value="Chromosome"/>
</dbReference>
<organism evidence="3 4">
    <name type="scientific">Acidilutibacter cellobiosedens</name>
    <dbReference type="NCBI Taxonomy" id="2507161"/>
    <lineage>
        <taxon>Bacteria</taxon>
        <taxon>Bacillati</taxon>
        <taxon>Bacillota</taxon>
        <taxon>Tissierellia</taxon>
        <taxon>Tissierellales</taxon>
        <taxon>Acidilutibacteraceae</taxon>
        <taxon>Acidilutibacter</taxon>
    </lineage>
</organism>
<dbReference type="KEGG" id="spoa:EQM13_03430"/>
<dbReference type="OrthoDB" id="5291305at2"/>
<protein>
    <submittedName>
        <fullName evidence="3">DUF115 domain-containing protein</fullName>
    </submittedName>
</protein>
<keyword evidence="4" id="KW-1185">Reference proteome</keyword>
<feature type="coiled-coil region" evidence="1">
    <location>
        <begin position="484"/>
        <end position="522"/>
    </location>
</feature>